<dbReference type="Proteomes" id="UP000030652">
    <property type="component" value="Unassembled WGS sequence"/>
</dbReference>
<dbReference type="InterPro" id="IPR007197">
    <property type="entry name" value="rSAM"/>
</dbReference>
<keyword evidence="9" id="KW-0408">Iron</keyword>
<name>A0A0B0EHV7_9BACT</name>
<evidence type="ECO:0000256" key="7">
    <source>
        <dbReference type="ARBA" id="ARBA00022691"/>
    </source>
</evidence>
<dbReference type="SFLD" id="SFLDS00029">
    <property type="entry name" value="Radical_SAM"/>
    <property type="match status" value="1"/>
</dbReference>
<dbReference type="InterPro" id="IPR005839">
    <property type="entry name" value="Methylthiotransferase"/>
</dbReference>
<dbReference type="PANTHER" id="PTHR11918:SF45">
    <property type="entry name" value="THREONYLCARBAMOYLADENOSINE TRNA METHYLTHIOTRANSFERASE"/>
    <property type="match status" value="1"/>
</dbReference>
<dbReference type="InterPro" id="IPR023404">
    <property type="entry name" value="rSAM_horseshoe"/>
</dbReference>
<evidence type="ECO:0000259" key="15">
    <source>
        <dbReference type="PROSITE" id="PS51918"/>
    </source>
</evidence>
<keyword evidence="10" id="KW-0411">Iron-sulfur</keyword>
<organism evidence="16 17">
    <name type="scientific">Candidatus Scalindua brodae</name>
    <dbReference type="NCBI Taxonomy" id="237368"/>
    <lineage>
        <taxon>Bacteria</taxon>
        <taxon>Pseudomonadati</taxon>
        <taxon>Planctomycetota</taxon>
        <taxon>Candidatus Brocadiia</taxon>
        <taxon>Candidatus Brocadiales</taxon>
        <taxon>Candidatus Scalinduaceae</taxon>
        <taxon>Candidatus Scalindua</taxon>
    </lineage>
</organism>
<evidence type="ECO:0000256" key="11">
    <source>
        <dbReference type="ARBA" id="ARBA00031213"/>
    </source>
</evidence>
<feature type="domain" description="TRAM" evidence="13">
    <location>
        <begin position="356"/>
        <end position="419"/>
    </location>
</feature>
<dbReference type="AlphaFoldDB" id="A0A0B0EHV7"/>
<evidence type="ECO:0000256" key="5">
    <source>
        <dbReference type="ARBA" id="ARBA00022490"/>
    </source>
</evidence>
<dbReference type="PROSITE" id="PS51449">
    <property type="entry name" value="MTTASE_N"/>
    <property type="match status" value="1"/>
</dbReference>
<keyword evidence="8" id="KW-0479">Metal-binding</keyword>
<evidence type="ECO:0000256" key="4">
    <source>
        <dbReference type="ARBA" id="ARBA00022485"/>
    </source>
</evidence>
<reference evidence="16 17" key="1">
    <citation type="submission" date="2014-10" db="EMBL/GenBank/DDBJ databases">
        <title>Draft genome of anammox bacterium scalindua brodae, obtained using differential coverage binning of sequence data from two enrichment reactors.</title>
        <authorList>
            <person name="Speth D.R."/>
            <person name="Russ L."/>
            <person name="Kartal B."/>
            <person name="Op den Camp H.J."/>
            <person name="Dutilh B.E."/>
            <person name="Jetten M.S."/>
        </authorList>
    </citation>
    <scope>NUCLEOTIDE SEQUENCE [LARGE SCALE GENOMIC DNA]</scope>
    <source>
        <strain evidence="16">RU1</strain>
    </source>
</reference>
<evidence type="ECO:0000313" key="17">
    <source>
        <dbReference type="Proteomes" id="UP000030652"/>
    </source>
</evidence>
<comment type="catalytic activity">
    <reaction evidence="12">
        <text>N(6)-L-threonylcarbamoyladenosine(37) in tRNA + (sulfur carrier)-SH + AH2 + 2 S-adenosyl-L-methionine = 2-methylsulfanyl-N(6)-L-threonylcarbamoyladenosine(37) in tRNA + (sulfur carrier)-H + 5'-deoxyadenosine + L-methionine + A + S-adenosyl-L-homocysteine + 2 H(+)</text>
        <dbReference type="Rhea" id="RHEA:37075"/>
        <dbReference type="Rhea" id="RHEA-COMP:10163"/>
        <dbReference type="Rhea" id="RHEA-COMP:11092"/>
        <dbReference type="Rhea" id="RHEA-COMP:14737"/>
        <dbReference type="Rhea" id="RHEA-COMP:14739"/>
        <dbReference type="ChEBI" id="CHEBI:13193"/>
        <dbReference type="ChEBI" id="CHEBI:15378"/>
        <dbReference type="ChEBI" id="CHEBI:17319"/>
        <dbReference type="ChEBI" id="CHEBI:17499"/>
        <dbReference type="ChEBI" id="CHEBI:29917"/>
        <dbReference type="ChEBI" id="CHEBI:57844"/>
        <dbReference type="ChEBI" id="CHEBI:57856"/>
        <dbReference type="ChEBI" id="CHEBI:59789"/>
        <dbReference type="ChEBI" id="CHEBI:64428"/>
        <dbReference type="ChEBI" id="CHEBI:74418"/>
        <dbReference type="ChEBI" id="CHEBI:74420"/>
        <dbReference type="EC" id="2.8.4.5"/>
    </reaction>
</comment>
<dbReference type="EC" id="2.8.4.5" evidence="3"/>
<dbReference type="GO" id="GO:0035598">
    <property type="term" value="F:tRNA (N(6)-L-threonylcarbamoyladenosine(37)-C(2))-methylthiotransferase activity"/>
    <property type="evidence" value="ECO:0007669"/>
    <property type="project" value="UniProtKB-EC"/>
</dbReference>
<evidence type="ECO:0000256" key="2">
    <source>
        <dbReference type="ARBA" id="ARBA00002399"/>
    </source>
</evidence>
<dbReference type="Gene3D" id="3.80.30.20">
    <property type="entry name" value="tm_1862 like domain"/>
    <property type="match status" value="1"/>
</dbReference>
<dbReference type="Pfam" id="PF00919">
    <property type="entry name" value="UPF0004"/>
    <property type="match status" value="1"/>
</dbReference>
<evidence type="ECO:0000256" key="10">
    <source>
        <dbReference type="ARBA" id="ARBA00023014"/>
    </source>
</evidence>
<dbReference type="InterPro" id="IPR013848">
    <property type="entry name" value="Methylthiotransferase_N"/>
</dbReference>
<dbReference type="PATRIC" id="fig|237368.3.peg.4321"/>
<dbReference type="CDD" id="cd01335">
    <property type="entry name" value="Radical_SAM"/>
    <property type="match status" value="1"/>
</dbReference>
<dbReference type="NCBIfam" id="TIGR01579">
    <property type="entry name" value="MiaB-like-C"/>
    <property type="match status" value="1"/>
</dbReference>
<dbReference type="InterPro" id="IPR002792">
    <property type="entry name" value="TRAM_dom"/>
</dbReference>
<feature type="domain" description="MTTase N-terminal" evidence="14">
    <location>
        <begin position="1"/>
        <end position="86"/>
    </location>
</feature>
<dbReference type="SUPFAM" id="SSF102114">
    <property type="entry name" value="Radical SAM enzymes"/>
    <property type="match status" value="1"/>
</dbReference>
<dbReference type="eggNOG" id="COG0621">
    <property type="taxonomic scope" value="Bacteria"/>
</dbReference>
<dbReference type="PANTHER" id="PTHR11918">
    <property type="entry name" value="RADICAL SAM PROTEINS"/>
    <property type="match status" value="1"/>
</dbReference>
<dbReference type="EMBL" id="JRYO01000274">
    <property type="protein sequence ID" value="KHE90260.1"/>
    <property type="molecule type" value="Genomic_DNA"/>
</dbReference>
<evidence type="ECO:0000259" key="14">
    <source>
        <dbReference type="PROSITE" id="PS51449"/>
    </source>
</evidence>
<evidence type="ECO:0000256" key="3">
    <source>
        <dbReference type="ARBA" id="ARBA00013273"/>
    </source>
</evidence>
<dbReference type="SFLD" id="SFLDG01082">
    <property type="entry name" value="B12-binding_domain_containing"/>
    <property type="match status" value="1"/>
</dbReference>
<evidence type="ECO:0000313" key="16">
    <source>
        <dbReference type="EMBL" id="KHE90260.1"/>
    </source>
</evidence>
<evidence type="ECO:0000256" key="9">
    <source>
        <dbReference type="ARBA" id="ARBA00023004"/>
    </source>
</evidence>
<dbReference type="PROSITE" id="PS51918">
    <property type="entry name" value="RADICAL_SAM"/>
    <property type="match status" value="1"/>
</dbReference>
<proteinExistence type="predicted"/>
<evidence type="ECO:0000256" key="12">
    <source>
        <dbReference type="ARBA" id="ARBA00051661"/>
    </source>
</evidence>
<comment type="function">
    <text evidence="2">Catalyzes the methylthiolation of N6-threonylcarbamoyladenosine (t(6)A), leading to the formation of 2-methylthio-N6-threonylcarbamoyladenosine (ms(2)t(6)A) at position 37 in tRNAs that read codons beginning with adenine.</text>
</comment>
<dbReference type="InterPro" id="IPR058240">
    <property type="entry name" value="rSAM_sf"/>
</dbReference>
<dbReference type="InterPro" id="IPR020612">
    <property type="entry name" value="Methylthiotransferase_CS"/>
</dbReference>
<dbReference type="NCBIfam" id="TIGR00089">
    <property type="entry name" value="MiaB/RimO family radical SAM methylthiotransferase"/>
    <property type="match status" value="1"/>
</dbReference>
<dbReference type="SFLD" id="SFLDG01061">
    <property type="entry name" value="methylthiotransferase"/>
    <property type="match status" value="1"/>
</dbReference>
<keyword evidence="4" id="KW-0004">4Fe-4S</keyword>
<keyword evidence="6" id="KW-0808">Transferase</keyword>
<comment type="caution">
    <text evidence="16">The sequence shown here is derived from an EMBL/GenBank/DDBJ whole genome shotgun (WGS) entry which is preliminary data.</text>
</comment>
<dbReference type="InterPro" id="IPR038135">
    <property type="entry name" value="Methylthiotransferase_N_sf"/>
</dbReference>
<dbReference type="PROSITE" id="PS50926">
    <property type="entry name" value="TRAM"/>
    <property type="match status" value="1"/>
</dbReference>
<dbReference type="Gene3D" id="3.40.50.12160">
    <property type="entry name" value="Methylthiotransferase, N-terminal domain"/>
    <property type="match status" value="1"/>
</dbReference>
<evidence type="ECO:0000256" key="8">
    <source>
        <dbReference type="ARBA" id="ARBA00022723"/>
    </source>
</evidence>
<dbReference type="InterPro" id="IPR006467">
    <property type="entry name" value="MiaB-like_bact"/>
</dbReference>
<evidence type="ECO:0000256" key="6">
    <source>
        <dbReference type="ARBA" id="ARBA00022679"/>
    </source>
</evidence>
<dbReference type="InterPro" id="IPR006638">
    <property type="entry name" value="Elp3/MiaA/NifB-like_rSAM"/>
</dbReference>
<dbReference type="SMART" id="SM00729">
    <property type="entry name" value="Elp3"/>
    <property type="match status" value="1"/>
</dbReference>
<dbReference type="Pfam" id="PF04055">
    <property type="entry name" value="Radical_SAM"/>
    <property type="match status" value="1"/>
</dbReference>
<evidence type="ECO:0000256" key="1">
    <source>
        <dbReference type="ARBA" id="ARBA00001966"/>
    </source>
</evidence>
<dbReference type="GO" id="GO:0051539">
    <property type="term" value="F:4 iron, 4 sulfur cluster binding"/>
    <property type="evidence" value="ECO:0007669"/>
    <property type="project" value="UniProtKB-KW"/>
</dbReference>
<keyword evidence="5" id="KW-0963">Cytoplasm</keyword>
<sequence length="456" mass="50879">MSSGYEEAHSNVPVDLCVINTCTVTSTSDDKSRQQIRKVIRNNPDATVIVTGCYAESDAEAIKKIDGVGYVFEKGREGKIIEFVKNGFISNNNSVSAPGNIRDPRTKKLRRNESAFNLKVSKFDGHTRAFLKIEDGCDIFCSYCIIPYVRGKVISKKIDDILFEAEQLVSNGYKEIVLTGIHLGAYGKETGYQLSITDALEELQALQGLERIRLSSIEVNEVTDDLIDIIAGSDKICPHFHLPLQSGDDYILKRMNRKYNAVQYLKTLEKIKEKLELPSISTDVMVGFPGEKRAHFENTMKLCEQAGFSRTHIFSYSPREDTPAAKMPDHCKPSEIKARKKELESLVAETSLRYKNSFVGRDISILVEKARDKKTGKLCGYSDRYVKVSFDGPDDLMNEIVAVHVERVLPQSVMGKYSFDAGAWDAQIEADAASGKLDALAEEALAEYKAGKAREI</sequence>
<comment type="cofactor">
    <cofactor evidence="1">
        <name>[4Fe-4S] cluster</name>
        <dbReference type="ChEBI" id="CHEBI:49883"/>
    </cofactor>
</comment>
<keyword evidence="7" id="KW-0949">S-adenosyl-L-methionine</keyword>
<accession>A0A0B0EHV7</accession>
<dbReference type="FunFam" id="3.80.30.20:FF:000001">
    <property type="entry name" value="tRNA-2-methylthio-N(6)-dimethylallyladenosine synthase 2"/>
    <property type="match status" value="1"/>
</dbReference>
<dbReference type="GO" id="GO:0046872">
    <property type="term" value="F:metal ion binding"/>
    <property type="evidence" value="ECO:0007669"/>
    <property type="project" value="UniProtKB-KW"/>
</dbReference>
<gene>
    <name evidence="16" type="ORF">SCABRO_04023</name>
</gene>
<protein>
    <recommendedName>
        <fullName evidence="3">tRNA (N(6)-L-threonylcarbamoyladenosine(37)-C(2))-methylthiotransferase</fullName>
        <ecNumber evidence="3">2.8.4.5</ecNumber>
    </recommendedName>
    <alternativeName>
        <fullName evidence="11">tRNA-t(6)A37 methylthiotransferase</fullName>
    </alternativeName>
</protein>
<dbReference type="PROSITE" id="PS01278">
    <property type="entry name" value="MTTASE_RADICAL"/>
    <property type="match status" value="1"/>
</dbReference>
<feature type="domain" description="Radical SAM core" evidence="15">
    <location>
        <begin position="123"/>
        <end position="353"/>
    </location>
</feature>
<evidence type="ECO:0000259" key="13">
    <source>
        <dbReference type="PROSITE" id="PS50926"/>
    </source>
</evidence>